<sequence length="34" mass="4049">MGDMFIIDNLLSLHHSFNLLNQSKLTYIQLQLMR</sequence>
<accession>A0A6C0BL45</accession>
<reference evidence="1" key="1">
    <citation type="journal article" date="2020" name="Nature">
        <title>Giant virus diversity and host interactions through global metagenomics.</title>
        <authorList>
            <person name="Schulz F."/>
            <person name="Roux S."/>
            <person name="Paez-Espino D."/>
            <person name="Jungbluth S."/>
            <person name="Walsh D.A."/>
            <person name="Denef V.J."/>
            <person name="McMahon K.D."/>
            <person name="Konstantinidis K.T."/>
            <person name="Eloe-Fadrosh E.A."/>
            <person name="Kyrpides N.C."/>
            <person name="Woyke T."/>
        </authorList>
    </citation>
    <scope>NUCLEOTIDE SEQUENCE</scope>
    <source>
        <strain evidence="1">GVMAG-M-3300017651-5</strain>
    </source>
</reference>
<protein>
    <submittedName>
        <fullName evidence="1">Uncharacterized protein</fullName>
    </submittedName>
</protein>
<dbReference type="EMBL" id="MN739196">
    <property type="protein sequence ID" value="QHS93097.1"/>
    <property type="molecule type" value="Genomic_DNA"/>
</dbReference>
<dbReference type="AlphaFoldDB" id="A0A6C0BL45"/>
<name>A0A6C0BL45_9ZZZZ</name>
<evidence type="ECO:0000313" key="1">
    <source>
        <dbReference type="EMBL" id="QHS93097.1"/>
    </source>
</evidence>
<organism evidence="1">
    <name type="scientific">viral metagenome</name>
    <dbReference type="NCBI Taxonomy" id="1070528"/>
    <lineage>
        <taxon>unclassified sequences</taxon>
        <taxon>metagenomes</taxon>
        <taxon>organismal metagenomes</taxon>
    </lineage>
</organism>
<proteinExistence type="predicted"/>